<dbReference type="PANTHER" id="PTHR47163:SF2">
    <property type="entry name" value="SI:DKEY-17M8.2"/>
    <property type="match status" value="1"/>
</dbReference>
<dbReference type="PANTHER" id="PTHR47163">
    <property type="entry name" value="DDE_TNP_IS1595 DOMAIN-CONTAINING PROTEIN"/>
    <property type="match status" value="1"/>
</dbReference>
<name>A0A1D2MN14_ORCCI</name>
<reference evidence="2 3" key="1">
    <citation type="journal article" date="2016" name="Genome Biol. Evol.">
        <title>Gene Family Evolution Reflects Adaptation to Soil Environmental Stressors in the Genome of the Collembolan Orchesella cincta.</title>
        <authorList>
            <person name="Faddeeva-Vakhrusheva A."/>
            <person name="Derks M.F."/>
            <person name="Anvar S.Y."/>
            <person name="Agamennone V."/>
            <person name="Suring W."/>
            <person name="Smit S."/>
            <person name="van Straalen N.M."/>
            <person name="Roelofs D."/>
        </authorList>
    </citation>
    <scope>NUCLEOTIDE SEQUENCE [LARGE SCALE GENOMIC DNA]</scope>
    <source>
        <tissue evidence="2">Mixed pool</tissue>
    </source>
</reference>
<comment type="caution">
    <text evidence="2">The sequence shown here is derived from an EMBL/GenBank/DDBJ whole genome shotgun (WGS) entry which is preliminary data.</text>
</comment>
<evidence type="ECO:0000313" key="2">
    <source>
        <dbReference type="EMBL" id="ODM94436.1"/>
    </source>
</evidence>
<protein>
    <submittedName>
        <fullName evidence="2">Putative transposase-like protein</fullName>
    </submittedName>
</protein>
<feature type="domain" description="ISXO2-like transposase" evidence="1">
    <location>
        <begin position="162"/>
        <end position="308"/>
    </location>
</feature>
<accession>A0A1D2MN14</accession>
<evidence type="ECO:0000313" key="3">
    <source>
        <dbReference type="Proteomes" id="UP000094527"/>
    </source>
</evidence>
<gene>
    <name evidence="2" type="ORF">Ocin01_12246</name>
</gene>
<dbReference type="OMA" id="IDEMDIC"/>
<dbReference type="Proteomes" id="UP000094527">
    <property type="component" value="Unassembled WGS sequence"/>
</dbReference>
<dbReference type="InterPro" id="IPR053164">
    <property type="entry name" value="IS1016-like_transposase"/>
</dbReference>
<dbReference type="InterPro" id="IPR024445">
    <property type="entry name" value="Tnp_ISXO2-like"/>
</dbReference>
<evidence type="ECO:0000259" key="1">
    <source>
        <dbReference type="SMART" id="SM01126"/>
    </source>
</evidence>
<keyword evidence="3" id="KW-1185">Reference proteome</keyword>
<dbReference type="EMBL" id="LJIJ01000805">
    <property type="protein sequence ID" value="ODM94436.1"/>
    <property type="molecule type" value="Genomic_DNA"/>
</dbReference>
<dbReference type="Pfam" id="PF12762">
    <property type="entry name" value="DDE_Tnp_IS1595"/>
    <property type="match status" value="1"/>
</dbReference>
<sequence length="339" mass="38790">MTTVLPELTLTARDVYKLLNDSPFGLLTYGRTVGSNTDAFSFAVHTGIINYTVPPNCRCGIAMRLGRRADRNQNSYQGLQWECGSYSNGRRCRHTSSITVGTFFDDVKLPWVKVLDLCIHWFFKTPVVSAAHQVGVSKGSAIDWYGFCREICYNIIDEMDICIGGQGFHVEIDETHLFQRKYNRGRQLAFSHVWVFGGICRETKEAFEQVVPDRSGRTLWPIIMRKIHPGSIILTDSARVYASLHEASRGGYEHYAVNHRRHFVDPANPNIHTNTVERQWGLLKGMVKGCMNEEKVEMYLGEFIYRRQFFTTLNVVEARTLGKQFDTFLGHMKKLYPGL</sequence>
<dbReference type="STRING" id="48709.A0A1D2MN14"/>
<organism evidence="2 3">
    <name type="scientific">Orchesella cincta</name>
    <name type="common">Springtail</name>
    <name type="synonym">Podura cincta</name>
    <dbReference type="NCBI Taxonomy" id="48709"/>
    <lineage>
        <taxon>Eukaryota</taxon>
        <taxon>Metazoa</taxon>
        <taxon>Ecdysozoa</taxon>
        <taxon>Arthropoda</taxon>
        <taxon>Hexapoda</taxon>
        <taxon>Collembola</taxon>
        <taxon>Entomobryomorpha</taxon>
        <taxon>Entomobryoidea</taxon>
        <taxon>Orchesellidae</taxon>
        <taxon>Orchesellinae</taxon>
        <taxon>Orchesella</taxon>
    </lineage>
</organism>
<dbReference type="OrthoDB" id="6579350at2759"/>
<proteinExistence type="predicted"/>
<dbReference type="SMART" id="SM01126">
    <property type="entry name" value="DDE_Tnp_IS1595"/>
    <property type="match status" value="1"/>
</dbReference>
<dbReference type="AlphaFoldDB" id="A0A1D2MN14"/>